<evidence type="ECO:0000313" key="1">
    <source>
        <dbReference type="EMBL" id="CRL24409.1"/>
    </source>
</evidence>
<sequence>MQALTTAVRPSKSPKLKLEGVTELMLQNDIDITCSYQRAVAKHMIYLSQGE</sequence>
<protein>
    <submittedName>
        <fullName evidence="1">Str. FM013</fullName>
    </submittedName>
</protein>
<proteinExistence type="predicted"/>
<dbReference type="AlphaFoldDB" id="A0A0G4PDR3"/>
<accession>A0A0G4PDR3</accession>
<name>A0A0G4PDR3_PENC3</name>
<dbReference type="Proteomes" id="UP000053732">
    <property type="component" value="Unassembled WGS sequence"/>
</dbReference>
<organism evidence="1 2">
    <name type="scientific">Penicillium camemberti (strain FM 013)</name>
    <dbReference type="NCBI Taxonomy" id="1429867"/>
    <lineage>
        <taxon>Eukaryota</taxon>
        <taxon>Fungi</taxon>
        <taxon>Dikarya</taxon>
        <taxon>Ascomycota</taxon>
        <taxon>Pezizomycotina</taxon>
        <taxon>Eurotiomycetes</taxon>
        <taxon>Eurotiomycetidae</taxon>
        <taxon>Eurotiales</taxon>
        <taxon>Aspergillaceae</taxon>
        <taxon>Penicillium</taxon>
    </lineage>
</organism>
<gene>
    <name evidence="1" type="ORF">PCAMFM013_S012g000018</name>
</gene>
<keyword evidence="2" id="KW-1185">Reference proteome</keyword>
<dbReference type="EMBL" id="HG793145">
    <property type="protein sequence ID" value="CRL24409.1"/>
    <property type="molecule type" value="Genomic_DNA"/>
</dbReference>
<evidence type="ECO:0000313" key="2">
    <source>
        <dbReference type="Proteomes" id="UP000053732"/>
    </source>
</evidence>
<reference evidence="1 2" key="1">
    <citation type="journal article" date="2014" name="Nat. Commun.">
        <title>Multiple recent horizontal transfers of a large genomic region in cheese making fungi.</title>
        <authorList>
            <person name="Cheeseman K."/>
            <person name="Ropars J."/>
            <person name="Renault P."/>
            <person name="Dupont J."/>
            <person name="Gouzy J."/>
            <person name="Branca A."/>
            <person name="Abraham A.L."/>
            <person name="Ceppi M."/>
            <person name="Conseiller E."/>
            <person name="Debuchy R."/>
            <person name="Malagnac F."/>
            <person name="Goarin A."/>
            <person name="Silar P."/>
            <person name="Lacoste S."/>
            <person name="Sallet E."/>
            <person name="Bensimon A."/>
            <person name="Giraud T."/>
            <person name="Brygoo Y."/>
        </authorList>
    </citation>
    <scope>NUCLEOTIDE SEQUENCE [LARGE SCALE GENOMIC DNA]</scope>
    <source>
        <strain evidence="2">FM 013</strain>
    </source>
</reference>